<dbReference type="PANTHER" id="PTHR16110">
    <property type="entry name" value="TBC1 DOMAIN FAMILY MEMBER 19"/>
    <property type="match status" value="1"/>
</dbReference>
<organism evidence="1 2">
    <name type="scientific">Diatraea saccharalis</name>
    <name type="common">sugarcane borer</name>
    <dbReference type="NCBI Taxonomy" id="40085"/>
    <lineage>
        <taxon>Eukaryota</taxon>
        <taxon>Metazoa</taxon>
        <taxon>Ecdysozoa</taxon>
        <taxon>Arthropoda</taxon>
        <taxon>Hexapoda</taxon>
        <taxon>Insecta</taxon>
        <taxon>Pterygota</taxon>
        <taxon>Neoptera</taxon>
        <taxon>Endopterygota</taxon>
        <taxon>Lepidoptera</taxon>
        <taxon>Glossata</taxon>
        <taxon>Ditrysia</taxon>
        <taxon>Pyraloidea</taxon>
        <taxon>Crambidae</taxon>
        <taxon>Crambinae</taxon>
        <taxon>Diatraea</taxon>
    </lineage>
</organism>
<dbReference type="InterPro" id="IPR042507">
    <property type="entry name" value="TBC1D19"/>
</dbReference>
<proteinExistence type="predicted"/>
<evidence type="ECO:0000313" key="2">
    <source>
        <dbReference type="Proteomes" id="UP001153714"/>
    </source>
</evidence>
<dbReference type="EMBL" id="OU893335">
    <property type="protein sequence ID" value="CAG9792200.1"/>
    <property type="molecule type" value="Genomic_DNA"/>
</dbReference>
<evidence type="ECO:0000313" key="1">
    <source>
        <dbReference type="EMBL" id="CAG9792200.1"/>
    </source>
</evidence>
<reference evidence="1" key="2">
    <citation type="submission" date="2022-10" db="EMBL/GenBank/DDBJ databases">
        <authorList>
            <consortium name="ENA_rothamsted_submissions"/>
            <consortium name="culmorum"/>
            <person name="King R."/>
        </authorList>
    </citation>
    <scope>NUCLEOTIDE SEQUENCE</scope>
</reference>
<dbReference type="AlphaFoldDB" id="A0A9N9WGM1"/>
<dbReference type="PANTHER" id="PTHR16110:SF1">
    <property type="entry name" value="TBC1 DOMAIN FAMILY MEMBER 19"/>
    <property type="match status" value="1"/>
</dbReference>
<dbReference type="OrthoDB" id="10249775at2759"/>
<accession>A0A9N9WGM1</accession>
<name>A0A9N9WGM1_9NEOP</name>
<gene>
    <name evidence="1" type="ORF">DIATSA_LOCUS9752</name>
</gene>
<reference evidence="1" key="1">
    <citation type="submission" date="2021-12" db="EMBL/GenBank/DDBJ databases">
        <authorList>
            <person name="King R."/>
        </authorList>
    </citation>
    <scope>NUCLEOTIDE SEQUENCE</scope>
</reference>
<dbReference type="Proteomes" id="UP001153714">
    <property type="component" value="Chromosome 4"/>
</dbReference>
<sequence length="622" mass="70705">MAVESLEGCFPGTICPRNLGFGVDVLGARKRGVEYNPPFRLHPIVKFPSVKDASAGVRGISSPNFAGRFVPIILLLARLFDVNRCVLITPFLAAVLFRISRLSWDRLRKLVSSPNVKKEDFKQTLQQAMKEKGLDTKLRNTVFHWVRTQNKQNKLDPLTSLMKASAQWEKRIHKSLNSMCSDLETSLAKIRSQSEQEELTEKWNELSTYNLDLSKYRPVYAPKDFLEVLLTLSGYVPYTREFARRFSTTIGVMSIREIMFMFVGSTLIEPDESELDVLPKALLKDEPKWEFAHLPLQVKTLDQLRAVFLEWSSGEPLLGVNANMPSSVPGFTTLEAERIGLGERVSALGYAPVIQEYLKKGSPQCLRAKLWSQVLGADITTQQLSYFNQLKKSVLDVDLMIDKLIFKDVQLTASNDDQYFVFEDLLYQVMLCFSRDYEVMQQLKGSIGNPLTVTIKGKQTSAESVTVFPPSGIIPFHGFTMYATPFCYLYDDPAQLYYTFRAFYIRYWHRLHYISTHPQDQSSVQMVNESIQWASSTGSTVAAVGRYTRVRLPGDTAAARSFHTKLQEGKHISSEHPTECRRRLSGSLHYISYTSITIGFNENIEYLAQGGHYRLNVSVYSI</sequence>
<keyword evidence="2" id="KW-1185">Reference proteome</keyword>
<protein>
    <submittedName>
        <fullName evidence="1">Uncharacterized protein</fullName>
    </submittedName>
</protein>